<evidence type="ECO:0000256" key="1">
    <source>
        <dbReference type="ARBA" id="ARBA00004651"/>
    </source>
</evidence>
<evidence type="ECO:0000256" key="6">
    <source>
        <dbReference type="ARBA" id="ARBA00038076"/>
    </source>
</evidence>
<organism evidence="9 10">
    <name type="scientific">Nocardiopsis suaedae</name>
    <dbReference type="NCBI Taxonomy" id="3018444"/>
    <lineage>
        <taxon>Bacteria</taxon>
        <taxon>Bacillati</taxon>
        <taxon>Actinomycetota</taxon>
        <taxon>Actinomycetes</taxon>
        <taxon>Streptosporangiales</taxon>
        <taxon>Nocardiopsidaceae</taxon>
        <taxon>Nocardiopsis</taxon>
    </lineage>
</organism>
<dbReference type="InterPro" id="IPR050250">
    <property type="entry name" value="Macrolide_Exporter_MacB"/>
</dbReference>
<feature type="domain" description="ABC3 transporter permease C-terminal" evidence="8">
    <location>
        <begin position="253"/>
        <end position="380"/>
    </location>
</feature>
<gene>
    <name evidence="9" type="ORF">O4U47_14800</name>
</gene>
<keyword evidence="3 7" id="KW-0812">Transmembrane</keyword>
<feature type="transmembrane region" description="Helical" evidence="7">
    <location>
        <begin position="251"/>
        <end position="273"/>
    </location>
</feature>
<evidence type="ECO:0000256" key="5">
    <source>
        <dbReference type="ARBA" id="ARBA00023136"/>
    </source>
</evidence>
<dbReference type="Pfam" id="PF02687">
    <property type="entry name" value="FtsX"/>
    <property type="match status" value="2"/>
</dbReference>
<feature type="transmembrane region" description="Helical" evidence="7">
    <location>
        <begin position="488"/>
        <end position="507"/>
    </location>
</feature>
<feature type="transmembrane region" description="Helical" evidence="7">
    <location>
        <begin position="434"/>
        <end position="459"/>
    </location>
</feature>
<feature type="domain" description="ABC3 transporter permease C-terminal" evidence="8">
    <location>
        <begin position="726"/>
        <end position="839"/>
    </location>
</feature>
<dbReference type="EMBL" id="JAQFWP010000025">
    <property type="protein sequence ID" value="MDA2805783.1"/>
    <property type="molecule type" value="Genomic_DNA"/>
</dbReference>
<evidence type="ECO:0000256" key="3">
    <source>
        <dbReference type="ARBA" id="ARBA00022692"/>
    </source>
</evidence>
<comment type="similarity">
    <text evidence="6">Belongs to the ABC-4 integral membrane protein family.</text>
</comment>
<protein>
    <submittedName>
        <fullName evidence="9">ABC transporter permease</fullName>
    </submittedName>
</protein>
<feature type="transmembrane region" description="Helical" evidence="7">
    <location>
        <begin position="294"/>
        <end position="325"/>
    </location>
</feature>
<feature type="transmembrane region" description="Helical" evidence="7">
    <location>
        <begin position="719"/>
        <end position="747"/>
    </location>
</feature>
<feature type="transmembrane region" description="Helical" evidence="7">
    <location>
        <begin position="345"/>
        <end position="371"/>
    </location>
</feature>
<dbReference type="InterPro" id="IPR003838">
    <property type="entry name" value="ABC3_permease_C"/>
</dbReference>
<dbReference type="Proteomes" id="UP001165685">
    <property type="component" value="Unassembled WGS sequence"/>
</dbReference>
<dbReference type="SUPFAM" id="SSF50692">
    <property type="entry name" value="ADC-like"/>
    <property type="match status" value="1"/>
</dbReference>
<feature type="transmembrane region" description="Helical" evidence="7">
    <location>
        <begin position="404"/>
        <end position="422"/>
    </location>
</feature>
<dbReference type="PANTHER" id="PTHR30572:SF4">
    <property type="entry name" value="ABC TRANSPORTER PERMEASE YTRF"/>
    <property type="match status" value="1"/>
</dbReference>
<feature type="transmembrane region" description="Helical" evidence="7">
    <location>
        <begin position="813"/>
        <end position="833"/>
    </location>
</feature>
<dbReference type="InterPro" id="IPR009010">
    <property type="entry name" value="Asp_de-COase-like_dom_sf"/>
</dbReference>
<evidence type="ECO:0000256" key="4">
    <source>
        <dbReference type="ARBA" id="ARBA00022989"/>
    </source>
</evidence>
<keyword evidence="5 7" id="KW-0472">Membrane</keyword>
<accession>A0ABT4TM69</accession>
<evidence type="ECO:0000256" key="7">
    <source>
        <dbReference type="SAM" id="Phobius"/>
    </source>
</evidence>
<name>A0ABT4TM69_9ACTN</name>
<evidence type="ECO:0000259" key="8">
    <source>
        <dbReference type="Pfam" id="PF02687"/>
    </source>
</evidence>
<keyword evidence="2" id="KW-1003">Cell membrane</keyword>
<feature type="transmembrane region" description="Helical" evidence="7">
    <location>
        <begin position="768"/>
        <end position="801"/>
    </location>
</feature>
<evidence type="ECO:0000313" key="9">
    <source>
        <dbReference type="EMBL" id="MDA2805783.1"/>
    </source>
</evidence>
<evidence type="ECO:0000313" key="10">
    <source>
        <dbReference type="Proteomes" id="UP001165685"/>
    </source>
</evidence>
<reference evidence="9" key="1">
    <citation type="submission" date="2023-01" db="EMBL/GenBank/DDBJ databases">
        <title>Draft genome sequence of Nocardiopsis sp. LSu2-4 isolated from halophytes.</title>
        <authorList>
            <person name="Duangmal K."/>
            <person name="Chantavorakit T."/>
        </authorList>
    </citation>
    <scope>NUCLEOTIDE SEQUENCE</scope>
    <source>
        <strain evidence="9">LSu2-4</strain>
    </source>
</reference>
<sequence length="851" mass="83592">MRRARTGPLSRLATTALAIALGAMFATATLVFTDGVRQSFADSAMGGADRLDAVALPPEDGGVLPRDLVPRVRELPQVAEADGAVRGSAVLLGPDGRPLGGAPAMAVSVGGPTERLRIEEGRAPEGAGEAALSTATARTRGLETGDPVAAVGADGRRREFTVTGLVGFGLDRTASAAGAIAFDPETAAEVTGVDGYAELRVLGADGTDPEEVAAAVRTALGDGAQTMTGPGYGAVLAEDAGVQARSVTVGLSLFAAVALFTAALVIGNTYAVLVAQRRRSTALLRCLGADRGQILRGVLAEALAVGLAASAAGAALGVGVAAAAVELAGRSAGAASFFGTGGAEGMPLVVSPVSLALGAGAGVVTTVAAAARPAAAMRTAPLAALRESGGDGGSEEGAGRGARLRALAAAALFALAAAGAWTGMTLEPGPLPMVVVAGAGMAAFAGAMAAAPWLVRAFAAVVRTPMRRLGTAPGLAVEGVLRTPHRTATAMTALAVGAALMSGYAVASASIQSTLTVVMAREMPADYALRPLTSQDGGDTDAQASALPASLARELGEDPAVGLVMRDRRAAARVGGEPTPVASFYGARLGTDLAMETAEGDLADVAPGRAALHADDAERLGVGVGDTVRVPGDGADLGLTVAAVTASEGGMPGLVVAPEDFTELFPDTPDAGLLVVGADGAPAERVREAVDAASAAHPGLEVVSGAEQREQYGRLFDTIFAVVVGMLAVAVVIAVLGIANTLALSVLERGREFSLMRALGLTRGQLRGLVASEAALVGAAGTAVGAALGVLFGLAAAGAAMDDMVPAVPVARVAVLLLAGVPAGLLASLAPAARAARAPVAGLAAGAPGAV</sequence>
<keyword evidence="10" id="KW-1185">Reference proteome</keyword>
<comment type="caution">
    <text evidence="9">The sequence shown here is derived from an EMBL/GenBank/DDBJ whole genome shotgun (WGS) entry which is preliminary data.</text>
</comment>
<evidence type="ECO:0000256" key="2">
    <source>
        <dbReference type="ARBA" id="ARBA00022475"/>
    </source>
</evidence>
<dbReference type="RefSeq" id="WP_270678433.1">
    <property type="nucleotide sequence ID" value="NZ_JAQFWP010000025.1"/>
</dbReference>
<dbReference type="PANTHER" id="PTHR30572">
    <property type="entry name" value="MEMBRANE COMPONENT OF TRANSPORTER-RELATED"/>
    <property type="match status" value="1"/>
</dbReference>
<comment type="subcellular location">
    <subcellularLocation>
        <location evidence="1">Cell membrane</location>
        <topology evidence="1">Multi-pass membrane protein</topology>
    </subcellularLocation>
</comment>
<keyword evidence="4 7" id="KW-1133">Transmembrane helix</keyword>
<proteinExistence type="inferred from homology"/>